<accession>A0A4Y6PNI5</accession>
<name>A0A4Y6PNI5_PERCE</name>
<reference evidence="2 3" key="1">
    <citation type="submission" date="2019-06" db="EMBL/GenBank/DDBJ databases">
        <title>Persicimonas caeni gen. nov., sp. nov., a predatory bacterium isolated from solar saltern.</title>
        <authorList>
            <person name="Wang S."/>
        </authorList>
    </citation>
    <scope>NUCLEOTIDE SEQUENCE [LARGE SCALE GENOMIC DNA]</scope>
    <source>
        <strain evidence="2 3">YN101</strain>
    </source>
</reference>
<dbReference type="AlphaFoldDB" id="A0A4Y6PNI5"/>
<keyword evidence="3" id="KW-1185">Reference proteome</keyword>
<dbReference type="EMBL" id="CP041186">
    <property type="protein sequence ID" value="QDG49876.1"/>
    <property type="molecule type" value="Genomic_DNA"/>
</dbReference>
<dbReference type="RefSeq" id="WP_141196373.1">
    <property type="nucleotide sequence ID" value="NZ_CP041186.1"/>
</dbReference>
<evidence type="ECO:0008006" key="4">
    <source>
        <dbReference type="Google" id="ProtNLM"/>
    </source>
</evidence>
<proteinExistence type="predicted"/>
<protein>
    <recommendedName>
        <fullName evidence="4">DUF4234 domain-containing protein</fullName>
    </recommendedName>
</protein>
<accession>A0A5B8Y101</accession>
<keyword evidence="1" id="KW-0812">Transmembrane</keyword>
<sequence length="128" mass="14774">MQRGETRHPIQMLWLSVLTCCLYAVWFVFFALPRDINRGLGLEEFDGRRELLLTVLTCGVWGLWYWWRLCEALVQVQRAWGVPPVMRSPVMFYTLFVGMGPSAAQWALNNAWENGTPGGFGYGSYYDL</sequence>
<feature type="transmembrane region" description="Helical" evidence="1">
    <location>
        <begin position="51"/>
        <end position="69"/>
    </location>
</feature>
<evidence type="ECO:0000313" key="3">
    <source>
        <dbReference type="Proteomes" id="UP000315995"/>
    </source>
</evidence>
<evidence type="ECO:0000313" key="2">
    <source>
        <dbReference type="EMBL" id="QDG49876.1"/>
    </source>
</evidence>
<dbReference type="Proteomes" id="UP000315995">
    <property type="component" value="Chromosome"/>
</dbReference>
<evidence type="ECO:0000256" key="1">
    <source>
        <dbReference type="SAM" id="Phobius"/>
    </source>
</evidence>
<dbReference type="OrthoDB" id="5526625at2"/>
<organism evidence="2 3">
    <name type="scientific">Persicimonas caeni</name>
    <dbReference type="NCBI Taxonomy" id="2292766"/>
    <lineage>
        <taxon>Bacteria</taxon>
        <taxon>Deltaproteobacteria</taxon>
        <taxon>Bradymonadales</taxon>
        <taxon>Bradymonadaceae</taxon>
        <taxon>Persicimonas</taxon>
    </lineage>
</organism>
<keyword evidence="1" id="KW-1133">Transmembrane helix</keyword>
<feature type="transmembrane region" description="Helical" evidence="1">
    <location>
        <begin position="12"/>
        <end position="31"/>
    </location>
</feature>
<keyword evidence="1" id="KW-0472">Membrane</keyword>
<gene>
    <name evidence="2" type="ORF">FIV42_03705</name>
</gene>